<reference evidence="21" key="3">
    <citation type="submission" date="2022-01" db="EMBL/GenBank/DDBJ databases">
        <authorList>
            <person name="Rubenstein D.R."/>
        </authorList>
    </citation>
    <scope>NUCLEOTIDE SEQUENCE</scope>
    <source>
        <strain evidence="21">SS15</strain>
        <tissue evidence="21">Liver</tissue>
    </source>
</reference>
<evidence type="ECO:0000313" key="22">
    <source>
        <dbReference type="Proteomes" id="UP000618051"/>
    </source>
</evidence>
<keyword evidence="11 19" id="KW-0812">Transmembrane</keyword>
<dbReference type="InterPro" id="IPR017403">
    <property type="entry name" value="PODXL"/>
</dbReference>
<dbReference type="InterPro" id="IPR013836">
    <property type="entry name" value="CD34/Podocalyxin"/>
</dbReference>
<accession>A0A835TRU7</accession>
<evidence type="ECO:0000256" key="19">
    <source>
        <dbReference type="SAM" id="Phobius"/>
    </source>
</evidence>
<dbReference type="GO" id="GO:0045121">
    <property type="term" value="C:membrane raft"/>
    <property type="evidence" value="ECO:0007669"/>
    <property type="project" value="UniProtKB-SubCell"/>
</dbReference>
<proteinExistence type="inferred from homology"/>
<evidence type="ECO:0000256" key="8">
    <source>
        <dbReference type="ARBA" id="ARBA00007029"/>
    </source>
</evidence>
<keyword evidence="22" id="KW-1185">Reference proteome</keyword>
<keyword evidence="14 19" id="KW-1133">Transmembrane helix</keyword>
<dbReference type="GO" id="GO:0022408">
    <property type="term" value="P:negative regulation of cell-cell adhesion"/>
    <property type="evidence" value="ECO:0007669"/>
    <property type="project" value="TreeGrafter"/>
</dbReference>
<dbReference type="GO" id="GO:0016324">
    <property type="term" value="C:apical plasma membrane"/>
    <property type="evidence" value="ECO:0007669"/>
    <property type="project" value="UniProtKB-SubCell"/>
</dbReference>
<dbReference type="GO" id="GO:0030175">
    <property type="term" value="C:filopodium"/>
    <property type="evidence" value="ECO:0007669"/>
    <property type="project" value="UniProtKB-SubCell"/>
</dbReference>
<evidence type="ECO:0000256" key="3">
    <source>
        <dbReference type="ARBA" id="ARBA00004285"/>
    </source>
</evidence>
<dbReference type="GO" id="GO:0001726">
    <property type="term" value="C:ruffle"/>
    <property type="evidence" value="ECO:0007669"/>
    <property type="project" value="UniProtKB-SubCell"/>
</dbReference>
<dbReference type="EMBL" id="JADDUC010000162">
    <property type="protein sequence ID" value="KAG0116762.1"/>
    <property type="molecule type" value="Genomic_DNA"/>
</dbReference>
<gene>
    <name evidence="21" type="ORF">IHE44_0012659</name>
    <name evidence="20" type="ORF">IHE44_003689</name>
</gene>
<dbReference type="Proteomes" id="UP000618051">
    <property type="component" value="Unassembled WGS sequence"/>
</dbReference>
<evidence type="ECO:0000313" key="20">
    <source>
        <dbReference type="EMBL" id="KAG0116762.1"/>
    </source>
</evidence>
<dbReference type="GO" id="GO:0007155">
    <property type="term" value="P:cell adhesion"/>
    <property type="evidence" value="ECO:0007669"/>
    <property type="project" value="UniProtKB-KW"/>
</dbReference>
<dbReference type="EMBL" id="JADDUC020000005">
    <property type="protein sequence ID" value="KAI1239533.1"/>
    <property type="molecule type" value="Genomic_DNA"/>
</dbReference>
<evidence type="ECO:0000256" key="7">
    <source>
        <dbReference type="ARBA" id="ARBA00004510"/>
    </source>
</evidence>
<evidence type="ECO:0000256" key="17">
    <source>
        <dbReference type="ARBA" id="ARBA00023273"/>
    </source>
</evidence>
<protein>
    <recommendedName>
        <fullName evidence="9">Podocalyxin</fullName>
    </recommendedName>
    <alternativeName>
        <fullName evidence="18">Podocalyxin-like protein 1</fullName>
    </alternativeName>
</protein>
<dbReference type="GO" id="GO:0030027">
    <property type="term" value="C:lamellipodium"/>
    <property type="evidence" value="ECO:0007669"/>
    <property type="project" value="UniProtKB-SubCell"/>
</dbReference>
<evidence type="ECO:0000256" key="1">
    <source>
        <dbReference type="ARBA" id="ARBA00004105"/>
    </source>
</evidence>
<dbReference type="PANTHER" id="PTHR12067:SF5">
    <property type="entry name" value="PODOCALYXIN"/>
    <property type="match status" value="1"/>
</dbReference>
<reference evidence="21 22" key="2">
    <citation type="journal article" date="2021" name="J. Hered.">
        <title>Feather Gene Expression Elucidates the Developmental Basis of Plumage Iridescence in African Starlings.</title>
        <authorList>
            <person name="Rubenstein D.R."/>
            <person name="Corvelo A."/>
            <person name="MacManes M.D."/>
            <person name="Maia R."/>
            <person name="Narzisi G."/>
            <person name="Rousaki A."/>
            <person name="Vandenabeele P."/>
            <person name="Shawkey M.D."/>
            <person name="Solomon J."/>
        </authorList>
    </citation>
    <scope>NUCLEOTIDE SEQUENCE [LARGE SCALE GENOMIC DNA]</scope>
    <source>
        <strain evidence="21">SS15</strain>
    </source>
</reference>
<keyword evidence="12" id="KW-0732">Signal</keyword>
<organism evidence="20">
    <name type="scientific">Lamprotornis superbus</name>
    <dbReference type="NCBI Taxonomy" id="245042"/>
    <lineage>
        <taxon>Eukaryota</taxon>
        <taxon>Metazoa</taxon>
        <taxon>Chordata</taxon>
        <taxon>Craniata</taxon>
        <taxon>Vertebrata</taxon>
        <taxon>Euteleostomi</taxon>
        <taxon>Archelosauria</taxon>
        <taxon>Archosauria</taxon>
        <taxon>Dinosauria</taxon>
        <taxon>Saurischia</taxon>
        <taxon>Theropoda</taxon>
        <taxon>Coelurosauria</taxon>
        <taxon>Aves</taxon>
        <taxon>Neognathae</taxon>
        <taxon>Neoaves</taxon>
        <taxon>Telluraves</taxon>
        <taxon>Australaves</taxon>
        <taxon>Passeriformes</taxon>
        <taxon>Sturnidae</taxon>
        <taxon>Lamprotornis</taxon>
    </lineage>
</organism>
<evidence type="ECO:0000256" key="5">
    <source>
        <dbReference type="ARBA" id="ARBA00004479"/>
    </source>
</evidence>
<evidence type="ECO:0000256" key="12">
    <source>
        <dbReference type="ARBA" id="ARBA00022729"/>
    </source>
</evidence>
<evidence type="ECO:0000256" key="16">
    <source>
        <dbReference type="ARBA" id="ARBA00023180"/>
    </source>
</evidence>
<dbReference type="GO" id="GO:0033634">
    <property type="term" value="P:positive regulation of cell-cell adhesion mediated by integrin"/>
    <property type="evidence" value="ECO:0007669"/>
    <property type="project" value="TreeGrafter"/>
</dbReference>
<name>A0A835TRU7_9PASS</name>
<evidence type="ECO:0000256" key="14">
    <source>
        <dbReference type="ARBA" id="ARBA00022989"/>
    </source>
</evidence>
<dbReference type="GO" id="GO:0032534">
    <property type="term" value="P:regulation of microvillus assembly"/>
    <property type="evidence" value="ECO:0007669"/>
    <property type="project" value="TreeGrafter"/>
</dbReference>
<evidence type="ECO:0000256" key="15">
    <source>
        <dbReference type="ARBA" id="ARBA00023136"/>
    </source>
</evidence>
<keyword evidence="10" id="KW-1003">Cell membrane</keyword>
<dbReference type="PANTHER" id="PTHR12067">
    <property type="entry name" value="PODOCALYXIN"/>
    <property type="match status" value="1"/>
</dbReference>
<feature type="transmembrane region" description="Helical" evidence="19">
    <location>
        <begin position="44"/>
        <end position="66"/>
    </location>
</feature>
<comment type="caution">
    <text evidence="20">The sequence shown here is derived from an EMBL/GenBank/DDBJ whole genome shotgun (WGS) entry which is preliminary data.</text>
</comment>
<evidence type="ECO:0000256" key="6">
    <source>
        <dbReference type="ARBA" id="ARBA00004486"/>
    </source>
</evidence>
<evidence type="ECO:0000256" key="10">
    <source>
        <dbReference type="ARBA" id="ARBA00022475"/>
    </source>
</evidence>
<comment type="similarity">
    <text evidence="8">Belongs to the podocalyxin family.</text>
</comment>
<evidence type="ECO:0000256" key="9">
    <source>
        <dbReference type="ARBA" id="ARBA00017371"/>
    </source>
</evidence>
<sequence length="138" mass="15434">MDVPLDSEEVLTDLKEKKDKLEELGIVNITSDKMVEDMTINDEFSTPLIITIITLAGSLLLIAAIYGCHQRFAQKKDQKHLQEMRIISVAVSAGGDILACPVGTTSGQNFDKKGFLNPKPHSKTKLYPSKNFLKYFYK</sequence>
<dbReference type="Pfam" id="PF06365">
    <property type="entry name" value="CD34_antigen"/>
    <property type="match status" value="1"/>
</dbReference>
<evidence type="ECO:0000256" key="18">
    <source>
        <dbReference type="ARBA" id="ARBA00031141"/>
    </source>
</evidence>
<dbReference type="OrthoDB" id="9948358at2759"/>
<evidence type="ECO:0000256" key="4">
    <source>
        <dbReference type="ARBA" id="ARBA00004466"/>
    </source>
</evidence>
<keyword evidence="16" id="KW-0325">Glycoprotein</keyword>
<comment type="subcellular location">
    <subcellularLocation>
        <location evidence="2">Apical cell membrane</location>
    </subcellularLocation>
    <subcellularLocation>
        <location evidence="6">Cell projection</location>
        <location evidence="6">Filopodium</location>
    </subcellularLocation>
    <subcellularLocation>
        <location evidence="7">Cell projection</location>
        <location evidence="7">Lamellipodium</location>
    </subcellularLocation>
    <subcellularLocation>
        <location evidence="1">Cell projection</location>
        <location evidence="1">Microvillus</location>
    </subcellularLocation>
    <subcellularLocation>
        <location evidence="4">Cell projection</location>
        <location evidence="4">Ruffle</location>
    </subcellularLocation>
    <subcellularLocation>
        <location evidence="3">Membrane raft</location>
    </subcellularLocation>
    <subcellularLocation>
        <location evidence="5">Membrane</location>
        <topology evidence="5">Single-pass type I membrane protein</topology>
    </subcellularLocation>
</comment>
<dbReference type="GO" id="GO:0031528">
    <property type="term" value="C:microvillus membrane"/>
    <property type="evidence" value="ECO:0007669"/>
    <property type="project" value="TreeGrafter"/>
</dbReference>
<keyword evidence="17" id="KW-0966">Cell projection</keyword>
<dbReference type="AlphaFoldDB" id="A0A835TRU7"/>
<dbReference type="GO" id="GO:0016477">
    <property type="term" value="P:cell migration"/>
    <property type="evidence" value="ECO:0007669"/>
    <property type="project" value="InterPro"/>
</dbReference>
<evidence type="ECO:0000313" key="21">
    <source>
        <dbReference type="EMBL" id="KAI1239533.1"/>
    </source>
</evidence>
<evidence type="ECO:0000256" key="2">
    <source>
        <dbReference type="ARBA" id="ARBA00004221"/>
    </source>
</evidence>
<keyword evidence="15 19" id="KW-0472">Membrane</keyword>
<evidence type="ECO:0000256" key="11">
    <source>
        <dbReference type="ARBA" id="ARBA00022692"/>
    </source>
</evidence>
<reference evidence="20" key="1">
    <citation type="submission" date="2020-10" db="EMBL/GenBank/DDBJ databases">
        <title>Feather gene expression reveals the developmental basis of iridescence in African starlings.</title>
        <authorList>
            <person name="Rubenstein D.R."/>
        </authorList>
    </citation>
    <scope>NUCLEOTIDE SEQUENCE</scope>
    <source>
        <strain evidence="20">SS15</strain>
        <tissue evidence="20">Liver</tissue>
    </source>
</reference>
<evidence type="ECO:0000256" key="13">
    <source>
        <dbReference type="ARBA" id="ARBA00022889"/>
    </source>
</evidence>
<keyword evidence="13" id="KW-0130">Cell adhesion</keyword>